<evidence type="ECO:0000313" key="3">
    <source>
        <dbReference type="Proteomes" id="UP000694722"/>
    </source>
</evidence>
<evidence type="ECO:0000256" key="1">
    <source>
        <dbReference type="SAM" id="Phobius"/>
    </source>
</evidence>
<dbReference type="Proteomes" id="UP000694722">
    <property type="component" value="Unplaced"/>
</dbReference>
<keyword evidence="1" id="KW-0472">Membrane</keyword>
<proteinExistence type="predicted"/>
<keyword evidence="1" id="KW-1133">Transmembrane helix</keyword>
<feature type="transmembrane region" description="Helical" evidence="1">
    <location>
        <begin position="65"/>
        <end position="86"/>
    </location>
</feature>
<keyword evidence="1" id="KW-0812">Transmembrane</keyword>
<accession>A0A8D1EXP6</accession>
<dbReference type="AlphaFoldDB" id="A0A8D1EXP6"/>
<sequence length="148" mass="17015">MIICYSLGYLYVIFQQTVDRQHALDTMNFDVIKSKPVRVTWSQHDPSLCKSEMSNKYIKFWDKSIYLFIYFYFLLFKATPVAYGGFQAKGQIRATAAGLHHSYSNAGFKMHLQPTPHSSWHQILNPRERPGIKSAASWFLVGFISAAP</sequence>
<dbReference type="Ensembl" id="ENSSSCT00040067328.1">
    <property type="protein sequence ID" value="ENSSSCP00040028600.1"/>
    <property type="gene ID" value="ENSSSCG00040049929.1"/>
</dbReference>
<evidence type="ECO:0000313" key="2">
    <source>
        <dbReference type="Ensembl" id="ENSSSCP00040028600.1"/>
    </source>
</evidence>
<name>A0A8D1EXP6_PIG</name>
<organism evidence="2 3">
    <name type="scientific">Sus scrofa</name>
    <name type="common">Pig</name>
    <dbReference type="NCBI Taxonomy" id="9823"/>
    <lineage>
        <taxon>Eukaryota</taxon>
        <taxon>Metazoa</taxon>
        <taxon>Chordata</taxon>
        <taxon>Craniata</taxon>
        <taxon>Vertebrata</taxon>
        <taxon>Euteleostomi</taxon>
        <taxon>Mammalia</taxon>
        <taxon>Eutheria</taxon>
        <taxon>Laurasiatheria</taxon>
        <taxon>Artiodactyla</taxon>
        <taxon>Suina</taxon>
        <taxon>Suidae</taxon>
        <taxon>Sus</taxon>
    </lineage>
</organism>
<reference evidence="2" key="1">
    <citation type="submission" date="2025-08" db="UniProtKB">
        <authorList>
            <consortium name="Ensembl"/>
        </authorList>
    </citation>
    <scope>IDENTIFICATION</scope>
</reference>
<protein>
    <submittedName>
        <fullName evidence="2">Uncharacterized protein</fullName>
    </submittedName>
</protein>